<dbReference type="InterPro" id="IPR057204">
    <property type="entry name" value="DUF7882"/>
</dbReference>
<sequence>MGYITYDGTDIEMDDRILTHLHIVIVQKLRRTECFTMSWAYSAEVGSGRASIWLHPSIPIRFRFDGSRVPSLNPVWLAELTESA</sequence>
<gene>
    <name evidence="2" type="ORF">B7R25_03455</name>
</gene>
<evidence type="ECO:0000313" key="3">
    <source>
        <dbReference type="Proteomes" id="UP000257080"/>
    </source>
</evidence>
<dbReference type="Pfam" id="PF25355">
    <property type="entry name" value="DUF7882"/>
    <property type="match status" value="1"/>
</dbReference>
<dbReference type="OrthoDB" id="5123855at2"/>
<comment type="caution">
    <text evidence="2">The sequence shown here is derived from an EMBL/GenBank/DDBJ whole genome shotgun (WGS) entry which is preliminary data.</text>
</comment>
<accession>A0A3E0WDH3</accession>
<evidence type="ECO:0000313" key="2">
    <source>
        <dbReference type="EMBL" id="RFA28786.1"/>
    </source>
</evidence>
<dbReference type="RefSeq" id="WP_116417578.1">
    <property type="nucleotide sequence ID" value="NZ_NBXC01000008.1"/>
</dbReference>
<protein>
    <recommendedName>
        <fullName evidence="1">DUF7882 domain-containing protein</fullName>
    </recommendedName>
</protein>
<evidence type="ECO:0000259" key="1">
    <source>
        <dbReference type="Pfam" id="PF25355"/>
    </source>
</evidence>
<proteinExistence type="predicted"/>
<name>A0A3E0WDH3_9MICO</name>
<reference evidence="2 3" key="1">
    <citation type="submission" date="2017-04" db="EMBL/GenBank/DDBJ databases">
        <title>Comparative genome analysis of Subtercola boreus.</title>
        <authorList>
            <person name="Cho Y.-J."/>
            <person name="Cho A."/>
            <person name="Kim O.-S."/>
            <person name="Lee J.-I."/>
        </authorList>
    </citation>
    <scope>NUCLEOTIDE SEQUENCE [LARGE SCALE GENOMIC DNA]</scope>
    <source>
        <strain evidence="2 3">P28004</strain>
    </source>
</reference>
<feature type="domain" description="DUF7882" evidence="1">
    <location>
        <begin position="1"/>
        <end position="84"/>
    </location>
</feature>
<dbReference type="EMBL" id="NBXE01000008">
    <property type="protein sequence ID" value="RFA28786.1"/>
    <property type="molecule type" value="Genomic_DNA"/>
</dbReference>
<dbReference type="AlphaFoldDB" id="A0A3E0WDH3"/>
<organism evidence="2 3">
    <name type="scientific">Subtercola boreus</name>
    <dbReference type="NCBI Taxonomy" id="120213"/>
    <lineage>
        <taxon>Bacteria</taxon>
        <taxon>Bacillati</taxon>
        <taxon>Actinomycetota</taxon>
        <taxon>Actinomycetes</taxon>
        <taxon>Micrococcales</taxon>
        <taxon>Microbacteriaceae</taxon>
        <taxon>Subtercola</taxon>
    </lineage>
</organism>
<dbReference type="Proteomes" id="UP000257080">
    <property type="component" value="Unassembled WGS sequence"/>
</dbReference>